<name>A0AA43QT91_9LECA</name>
<organism evidence="4 5">
    <name type="scientific">Ramalina farinacea</name>
    <dbReference type="NCBI Taxonomy" id="258253"/>
    <lineage>
        <taxon>Eukaryota</taxon>
        <taxon>Fungi</taxon>
        <taxon>Dikarya</taxon>
        <taxon>Ascomycota</taxon>
        <taxon>Pezizomycotina</taxon>
        <taxon>Lecanoromycetes</taxon>
        <taxon>OSLEUM clade</taxon>
        <taxon>Lecanoromycetidae</taxon>
        <taxon>Lecanorales</taxon>
        <taxon>Lecanorineae</taxon>
        <taxon>Ramalinaceae</taxon>
        <taxon>Ramalina</taxon>
    </lineage>
</organism>
<dbReference type="InterPro" id="IPR029476">
    <property type="entry name" value="DNase_NucA_NucB"/>
</dbReference>
<evidence type="ECO:0000256" key="2">
    <source>
        <dbReference type="SAM" id="SignalP"/>
    </source>
</evidence>
<keyword evidence="2" id="KW-0732">Signal</keyword>
<sequence>MVCKTWFSLVALGCTVLATPPGGTEPGGGPTIIEFDCSDTPELCNNMCWGAFCTDQGDGAIGQTLTYDAPSPDTTNARYKAACQTPKNRCSGNGDYNSCDEYPFKQTNEADIEDAVSRCVTTNAQSIQGGKISAFTQKHKALDQMLITFGNPGDSKFCNYPPTCDNKDGAEWQNGGPAPEPKNPPKNKRHYYLTARGTELASGVKLPVGKRVTSFEVNQTAVEGNIRRLGKRDHFTEYQTVDNEVVEYLFSV</sequence>
<dbReference type="EMBL" id="JAPUFD010000018">
    <property type="protein sequence ID" value="MDI1492223.1"/>
    <property type="molecule type" value="Genomic_DNA"/>
</dbReference>
<protein>
    <recommendedName>
        <fullName evidence="3">Deoxyribonuclease NucA/NucB domain-containing protein</fullName>
    </recommendedName>
</protein>
<feature type="signal peptide" evidence="2">
    <location>
        <begin position="1"/>
        <end position="18"/>
    </location>
</feature>
<accession>A0AA43QT91</accession>
<proteinExistence type="predicted"/>
<gene>
    <name evidence="4" type="ORF">OHK93_003435</name>
</gene>
<dbReference type="AlphaFoldDB" id="A0AA43QT91"/>
<feature type="chain" id="PRO_5041324588" description="Deoxyribonuclease NucA/NucB domain-containing protein" evidence="2">
    <location>
        <begin position="19"/>
        <end position="252"/>
    </location>
</feature>
<dbReference type="Proteomes" id="UP001161017">
    <property type="component" value="Unassembled WGS sequence"/>
</dbReference>
<comment type="caution">
    <text evidence="4">The sequence shown here is derived from an EMBL/GenBank/DDBJ whole genome shotgun (WGS) entry which is preliminary data.</text>
</comment>
<reference evidence="4" key="1">
    <citation type="journal article" date="2023" name="Genome Biol. Evol.">
        <title>First Whole Genome Sequence and Flow Cytometry Genome Size Data for the Lichen-Forming Fungus Ramalina farinacea (Ascomycota).</title>
        <authorList>
            <person name="Llewellyn T."/>
            <person name="Mian S."/>
            <person name="Hill R."/>
            <person name="Leitch I.J."/>
            <person name="Gaya E."/>
        </authorList>
    </citation>
    <scope>NUCLEOTIDE SEQUENCE</scope>
    <source>
        <strain evidence="4">LIQ254RAFAR</strain>
    </source>
</reference>
<evidence type="ECO:0000313" key="4">
    <source>
        <dbReference type="EMBL" id="MDI1492223.1"/>
    </source>
</evidence>
<dbReference type="Pfam" id="PF14040">
    <property type="entry name" value="DNase_NucA_NucB"/>
    <property type="match status" value="1"/>
</dbReference>
<evidence type="ECO:0000313" key="5">
    <source>
        <dbReference type="Proteomes" id="UP001161017"/>
    </source>
</evidence>
<evidence type="ECO:0000256" key="1">
    <source>
        <dbReference type="SAM" id="MobiDB-lite"/>
    </source>
</evidence>
<keyword evidence="5" id="KW-1185">Reference proteome</keyword>
<evidence type="ECO:0000259" key="3">
    <source>
        <dbReference type="Pfam" id="PF14040"/>
    </source>
</evidence>
<feature type="region of interest" description="Disordered" evidence="1">
    <location>
        <begin position="169"/>
        <end position="188"/>
    </location>
</feature>
<feature type="domain" description="Deoxyribonuclease NucA/NucB" evidence="3">
    <location>
        <begin position="60"/>
        <end position="141"/>
    </location>
</feature>